<name>A0ACC1QIG1_9HYPO</name>
<dbReference type="EMBL" id="JANAKD010001547">
    <property type="protein sequence ID" value="KAJ3478400.1"/>
    <property type="molecule type" value="Genomic_DNA"/>
</dbReference>
<accession>A0ACC1QIG1</accession>
<organism evidence="1 2">
    <name type="scientific">Lecanicillium saksenae</name>
    <dbReference type="NCBI Taxonomy" id="468837"/>
    <lineage>
        <taxon>Eukaryota</taxon>
        <taxon>Fungi</taxon>
        <taxon>Dikarya</taxon>
        <taxon>Ascomycota</taxon>
        <taxon>Pezizomycotina</taxon>
        <taxon>Sordariomycetes</taxon>
        <taxon>Hypocreomycetidae</taxon>
        <taxon>Hypocreales</taxon>
        <taxon>Cordycipitaceae</taxon>
        <taxon>Lecanicillium</taxon>
    </lineage>
</organism>
<comment type="caution">
    <text evidence="1">The sequence shown here is derived from an EMBL/GenBank/DDBJ whole genome shotgun (WGS) entry which is preliminary data.</text>
</comment>
<gene>
    <name evidence="1" type="ORF">NLG97_g8590</name>
</gene>
<reference evidence="1" key="1">
    <citation type="submission" date="2022-07" db="EMBL/GenBank/DDBJ databases">
        <title>Genome Sequence of Lecanicillium saksenae.</title>
        <authorList>
            <person name="Buettner E."/>
        </authorList>
    </citation>
    <scope>NUCLEOTIDE SEQUENCE</scope>
    <source>
        <strain evidence="1">VT-O1</strain>
    </source>
</reference>
<keyword evidence="2" id="KW-1185">Reference proteome</keyword>
<evidence type="ECO:0000313" key="2">
    <source>
        <dbReference type="Proteomes" id="UP001148737"/>
    </source>
</evidence>
<dbReference type="Proteomes" id="UP001148737">
    <property type="component" value="Unassembled WGS sequence"/>
</dbReference>
<sequence>MTQERLPATDEGDGVTNRWRDLLSEESARQAISQFVVRYRPGIATGLSELDTTDFSAVFKIKFRDGGSAVIRFENPGVSSFPEEKIKHEAATLRFIQDNTPIPVPYVHHWGTRENSPLGIGPFIIMEYMDHKMTAAEALNASNIDHAILETVYRELAKIMLQLSKLEFACIGALEETQPWSWQVRQRPLPPLMNELVRSSTLQETILPAKTFSRSSEYLESLAAMHIEHFVAQPDNTAHIGTDYQRQYVARHLFLKLAREKRLLPSEHDNGPFRLLCDKMRPSSVLLNANYHVVGVVGWGLSYAAPRQFAFSPPRWLLLEQPRDWKKVFDDWRRAYDERLGAFLDAMVMVEDEAVTSGNLKPEQRLSGEMREGWENGDFWVAYAACNSFAFDAVYWSQIDQRFFGRHDDGGDPECTWKRRLALLDEQTQAAMDTFVTRKMDQARQEGGYRVRTSAPVACPTEDSET</sequence>
<evidence type="ECO:0000313" key="1">
    <source>
        <dbReference type="EMBL" id="KAJ3478400.1"/>
    </source>
</evidence>
<protein>
    <submittedName>
        <fullName evidence="1">Uncharacterized protein</fullName>
    </submittedName>
</protein>
<proteinExistence type="predicted"/>